<dbReference type="EMBL" id="JBIMZQ010000004">
    <property type="protein sequence ID" value="KAL3671944.1"/>
    <property type="molecule type" value="Genomic_DNA"/>
</dbReference>
<feature type="region of interest" description="Disordered" evidence="1">
    <location>
        <begin position="79"/>
        <end position="127"/>
    </location>
</feature>
<evidence type="ECO:0000313" key="3">
    <source>
        <dbReference type="Proteomes" id="UP001632037"/>
    </source>
</evidence>
<dbReference type="AlphaFoldDB" id="A0ABD3G3Z9"/>
<gene>
    <name evidence="2" type="ORF">V7S43_002611</name>
</gene>
<organism evidence="2 3">
    <name type="scientific">Phytophthora oleae</name>
    <dbReference type="NCBI Taxonomy" id="2107226"/>
    <lineage>
        <taxon>Eukaryota</taxon>
        <taxon>Sar</taxon>
        <taxon>Stramenopiles</taxon>
        <taxon>Oomycota</taxon>
        <taxon>Peronosporomycetes</taxon>
        <taxon>Peronosporales</taxon>
        <taxon>Peronosporaceae</taxon>
        <taxon>Phytophthora</taxon>
    </lineage>
</organism>
<dbReference type="Proteomes" id="UP001632037">
    <property type="component" value="Unassembled WGS sequence"/>
</dbReference>
<evidence type="ECO:0000256" key="1">
    <source>
        <dbReference type="SAM" id="MobiDB-lite"/>
    </source>
</evidence>
<name>A0ABD3G3Z9_9STRA</name>
<reference evidence="2 3" key="1">
    <citation type="submission" date="2024-09" db="EMBL/GenBank/DDBJ databases">
        <title>Genome sequencing and assembly of Phytophthora oleae, isolate VK10A, causative agent of rot of olive drupes.</title>
        <authorList>
            <person name="Conti Taguali S."/>
            <person name="Riolo M."/>
            <person name="La Spada F."/>
            <person name="Cacciola S.O."/>
            <person name="Dionisio G."/>
        </authorList>
    </citation>
    <scope>NUCLEOTIDE SEQUENCE [LARGE SCALE GENOMIC DNA]</scope>
    <source>
        <strain evidence="2 3">VK10A</strain>
    </source>
</reference>
<evidence type="ECO:0000313" key="2">
    <source>
        <dbReference type="EMBL" id="KAL3671944.1"/>
    </source>
</evidence>
<accession>A0ABD3G3Z9</accession>
<feature type="compositionally biased region" description="Basic residues" evidence="1">
    <location>
        <begin position="79"/>
        <end position="89"/>
    </location>
</feature>
<protein>
    <submittedName>
        <fullName evidence="2">Uncharacterized protein</fullName>
    </submittedName>
</protein>
<keyword evidence="3" id="KW-1185">Reference proteome</keyword>
<sequence>MVLTSSWHWQERFEPLDVENACRRQILKVQRSKSYTQWLKEKTRAKNQAHEVEVEHHGNNEDKKAECDAAFRDFLRRKRKEAKKQHTKAPMKPWCKPPSLHVNPKTKKKVSTRTNDSPPYLRRERSEVETQQAYSTWLARIRLEDRVRRAQRHEELDRLEQQQREKHKVTWRKKLAVCSYSTLVLDN</sequence>
<comment type="caution">
    <text evidence="2">The sequence shown here is derived from an EMBL/GenBank/DDBJ whole genome shotgun (WGS) entry which is preliminary data.</text>
</comment>
<proteinExistence type="predicted"/>